<dbReference type="SUPFAM" id="SSF50998">
    <property type="entry name" value="Quinoprotein alcohol dehydrogenase-like"/>
    <property type="match status" value="1"/>
</dbReference>
<evidence type="ECO:0000256" key="5">
    <source>
        <dbReference type="SAM" id="SignalP"/>
    </source>
</evidence>
<proteinExistence type="inferred from homology"/>
<feature type="domain" description="Pyrrolo-quinoline quinone repeat" evidence="6">
    <location>
        <begin position="74"/>
        <end position="304"/>
    </location>
</feature>
<keyword evidence="3 4" id="KW-0998">Cell outer membrane</keyword>
<dbReference type="SMART" id="SM00564">
    <property type="entry name" value="PQQ"/>
    <property type="match status" value="4"/>
</dbReference>
<evidence type="ECO:0000256" key="4">
    <source>
        <dbReference type="HAMAP-Rule" id="MF_00923"/>
    </source>
</evidence>
<dbReference type="InterPro" id="IPR015943">
    <property type="entry name" value="WD40/YVTN_repeat-like_dom_sf"/>
</dbReference>
<comment type="caution">
    <text evidence="7">The sequence shown here is derived from an EMBL/GenBank/DDBJ whole genome shotgun (WGS) entry which is preliminary data.</text>
</comment>
<protein>
    <recommendedName>
        <fullName evidence="4">Outer membrane protein assembly factor BamB</fullName>
    </recommendedName>
</protein>
<keyword evidence="2 4" id="KW-0472">Membrane</keyword>
<keyword evidence="4" id="KW-0449">Lipoprotein</keyword>
<dbReference type="Proteomes" id="UP001629246">
    <property type="component" value="Unassembled WGS sequence"/>
</dbReference>
<dbReference type="EMBL" id="JAQQFM010000002">
    <property type="protein sequence ID" value="MFL9923483.1"/>
    <property type="molecule type" value="Genomic_DNA"/>
</dbReference>
<gene>
    <name evidence="4 7" type="primary">bamB</name>
    <name evidence="7" type="ORF">PQR62_04345</name>
</gene>
<dbReference type="PANTHER" id="PTHR34512">
    <property type="entry name" value="CELL SURFACE PROTEIN"/>
    <property type="match status" value="1"/>
</dbReference>
<feature type="signal peptide" evidence="5">
    <location>
        <begin position="1"/>
        <end position="25"/>
    </location>
</feature>
<comment type="similarity">
    <text evidence="4">Belongs to the BamB family.</text>
</comment>
<keyword evidence="1 4" id="KW-0732">Signal</keyword>
<dbReference type="PROSITE" id="PS51257">
    <property type="entry name" value="PROKAR_LIPOPROTEIN"/>
    <property type="match status" value="1"/>
</dbReference>
<evidence type="ECO:0000259" key="6">
    <source>
        <dbReference type="Pfam" id="PF13360"/>
    </source>
</evidence>
<dbReference type="HAMAP" id="MF_00923">
    <property type="entry name" value="OM_assembly_BamB"/>
    <property type="match status" value="1"/>
</dbReference>
<dbReference type="InterPro" id="IPR018391">
    <property type="entry name" value="PQQ_b-propeller_rpt"/>
</dbReference>
<comment type="function">
    <text evidence="4">Part of the outer membrane protein assembly complex, which is involved in assembly and insertion of beta-barrel proteins into the outer membrane.</text>
</comment>
<evidence type="ECO:0000256" key="3">
    <source>
        <dbReference type="ARBA" id="ARBA00023237"/>
    </source>
</evidence>
<comment type="subunit">
    <text evidence="4">Part of the Bam complex.</text>
</comment>
<sequence>MRLTATLVALAAVATLSGCSLFSSKKDPNPPAPLVQFSEKLRVQKAWTVSVGKAGNFTFSPAVASGSVFAASADGNLMRINASNGQTVWRISVGMPLTAGVGTDGNTVAVVGEKGQIQAFDAAGKSLWKAQASSEVLSAPAVGQGMVVVRSIDNNIAAYDAESGQRRWLVQRTVPSLTLRTAPGIVIDSQTAFVALPGGRLSALALNNGGPRWEVPVGDPRGTTELERISDVSGMPSVGARDVCAVAFQGRIGCFDLINGNLRWIKEFSSDVGLGLDARYVFAADVGGAVTEFDRDTGASVWRNEKLKNRRLSAPISAGSTVAVGDFEGYVHFLSRDDGAFAARVATDGSPIVAAPVSADRSVIFQTQSGTVVALVTE</sequence>
<dbReference type="InterPro" id="IPR002372">
    <property type="entry name" value="PQQ_rpt_dom"/>
</dbReference>
<dbReference type="NCBIfam" id="TIGR03300">
    <property type="entry name" value="assembly_YfgL"/>
    <property type="match status" value="1"/>
</dbReference>
<evidence type="ECO:0000313" key="8">
    <source>
        <dbReference type="Proteomes" id="UP001629246"/>
    </source>
</evidence>
<dbReference type="RefSeq" id="WP_408155179.1">
    <property type="nucleotide sequence ID" value="NZ_JAQQFM010000002.1"/>
</dbReference>
<feature type="chain" id="PRO_5045499445" description="Outer membrane protein assembly factor BamB" evidence="5">
    <location>
        <begin position="26"/>
        <end position="378"/>
    </location>
</feature>
<comment type="subcellular location">
    <subcellularLocation>
        <location evidence="4">Cell outer membrane</location>
        <topology evidence="4">Lipid-anchor</topology>
    </subcellularLocation>
</comment>
<name>A0ABW9A490_9BURK</name>
<evidence type="ECO:0000256" key="1">
    <source>
        <dbReference type="ARBA" id="ARBA00022729"/>
    </source>
</evidence>
<dbReference type="Gene3D" id="2.130.10.10">
    <property type="entry name" value="YVTN repeat-like/Quinoprotein amine dehydrogenase"/>
    <property type="match status" value="1"/>
</dbReference>
<reference evidence="7 8" key="1">
    <citation type="journal article" date="2024" name="Chem. Sci.">
        <title>Discovery of megapolipeptins by genome mining of a Burkholderiales bacteria collection.</title>
        <authorList>
            <person name="Paulo B.S."/>
            <person name="Recchia M.J.J."/>
            <person name="Lee S."/>
            <person name="Fergusson C.H."/>
            <person name="Romanowski S.B."/>
            <person name="Hernandez A."/>
            <person name="Krull N."/>
            <person name="Liu D.Y."/>
            <person name="Cavanagh H."/>
            <person name="Bos A."/>
            <person name="Gray C.A."/>
            <person name="Murphy B.T."/>
            <person name="Linington R.G."/>
            <person name="Eustaquio A.S."/>
        </authorList>
    </citation>
    <scope>NUCLEOTIDE SEQUENCE [LARGE SCALE GENOMIC DNA]</scope>
    <source>
        <strain evidence="7 8">RL21-008-BIB-A</strain>
    </source>
</reference>
<organism evidence="7 8">
    <name type="scientific">Herbaspirillum lusitanum</name>
    <dbReference type="NCBI Taxonomy" id="213312"/>
    <lineage>
        <taxon>Bacteria</taxon>
        <taxon>Pseudomonadati</taxon>
        <taxon>Pseudomonadota</taxon>
        <taxon>Betaproteobacteria</taxon>
        <taxon>Burkholderiales</taxon>
        <taxon>Oxalobacteraceae</taxon>
        <taxon>Herbaspirillum</taxon>
    </lineage>
</organism>
<dbReference type="InterPro" id="IPR011047">
    <property type="entry name" value="Quinoprotein_ADH-like_sf"/>
</dbReference>
<accession>A0ABW9A490</accession>
<evidence type="ECO:0000256" key="2">
    <source>
        <dbReference type="ARBA" id="ARBA00023136"/>
    </source>
</evidence>
<keyword evidence="8" id="KW-1185">Reference proteome</keyword>
<keyword evidence="4" id="KW-0564">Palmitate</keyword>
<dbReference type="Pfam" id="PF13360">
    <property type="entry name" value="PQQ_2"/>
    <property type="match status" value="1"/>
</dbReference>
<evidence type="ECO:0000313" key="7">
    <source>
        <dbReference type="EMBL" id="MFL9923483.1"/>
    </source>
</evidence>
<dbReference type="InterPro" id="IPR017687">
    <property type="entry name" value="BamB"/>
</dbReference>
<dbReference type="PANTHER" id="PTHR34512:SF30">
    <property type="entry name" value="OUTER MEMBRANE PROTEIN ASSEMBLY FACTOR BAMB"/>
    <property type="match status" value="1"/>
</dbReference>